<dbReference type="Proteomes" id="UP000824469">
    <property type="component" value="Unassembled WGS sequence"/>
</dbReference>
<name>A0AA38C3N1_TAXCH</name>
<dbReference type="GO" id="GO:0003676">
    <property type="term" value="F:nucleic acid binding"/>
    <property type="evidence" value="ECO:0007669"/>
    <property type="project" value="InterPro"/>
</dbReference>
<evidence type="ECO:0000313" key="3">
    <source>
        <dbReference type="Proteomes" id="UP000824469"/>
    </source>
</evidence>
<organism evidence="2 3">
    <name type="scientific">Taxus chinensis</name>
    <name type="common">Chinese yew</name>
    <name type="synonym">Taxus wallichiana var. chinensis</name>
    <dbReference type="NCBI Taxonomy" id="29808"/>
    <lineage>
        <taxon>Eukaryota</taxon>
        <taxon>Viridiplantae</taxon>
        <taxon>Streptophyta</taxon>
        <taxon>Embryophyta</taxon>
        <taxon>Tracheophyta</taxon>
        <taxon>Spermatophyta</taxon>
        <taxon>Pinopsida</taxon>
        <taxon>Pinidae</taxon>
        <taxon>Conifers II</taxon>
        <taxon>Cupressales</taxon>
        <taxon>Taxaceae</taxon>
        <taxon>Taxus</taxon>
    </lineage>
</organism>
<dbReference type="Pfam" id="PF13456">
    <property type="entry name" value="RVT_3"/>
    <property type="match status" value="1"/>
</dbReference>
<dbReference type="PROSITE" id="PS50879">
    <property type="entry name" value="RNASE_H_1"/>
    <property type="match status" value="1"/>
</dbReference>
<feature type="non-terminal residue" evidence="2">
    <location>
        <position position="1"/>
    </location>
</feature>
<keyword evidence="3" id="KW-1185">Reference proteome</keyword>
<sequence>RPVISSTSLRRLARWYPPVSGFHKLKFDGAARGNPNALGVGYIVRNDRGLVVGASSFKLRDGTCNSAELQALRKGLELVASLKVENLEI</sequence>
<dbReference type="SUPFAM" id="SSF53098">
    <property type="entry name" value="Ribonuclease H-like"/>
    <property type="match status" value="1"/>
</dbReference>
<dbReference type="EMBL" id="JAHRHJ020002486">
    <property type="protein sequence ID" value="KAH9292712.1"/>
    <property type="molecule type" value="Genomic_DNA"/>
</dbReference>
<dbReference type="PANTHER" id="PTHR47723:SF19">
    <property type="entry name" value="POLYNUCLEOTIDYL TRANSFERASE, RIBONUCLEASE H-LIKE SUPERFAMILY PROTEIN"/>
    <property type="match status" value="1"/>
</dbReference>
<accession>A0AA38C3N1</accession>
<dbReference type="InterPro" id="IPR012337">
    <property type="entry name" value="RNaseH-like_sf"/>
</dbReference>
<reference evidence="2 3" key="1">
    <citation type="journal article" date="2021" name="Nat. Plants">
        <title>The Taxus genome provides insights into paclitaxel biosynthesis.</title>
        <authorList>
            <person name="Xiong X."/>
            <person name="Gou J."/>
            <person name="Liao Q."/>
            <person name="Li Y."/>
            <person name="Zhou Q."/>
            <person name="Bi G."/>
            <person name="Li C."/>
            <person name="Du R."/>
            <person name="Wang X."/>
            <person name="Sun T."/>
            <person name="Guo L."/>
            <person name="Liang H."/>
            <person name="Lu P."/>
            <person name="Wu Y."/>
            <person name="Zhang Z."/>
            <person name="Ro D.K."/>
            <person name="Shang Y."/>
            <person name="Huang S."/>
            <person name="Yan J."/>
        </authorList>
    </citation>
    <scope>NUCLEOTIDE SEQUENCE [LARGE SCALE GENOMIC DNA]</scope>
    <source>
        <strain evidence="2">Ta-2019</strain>
    </source>
</reference>
<evidence type="ECO:0000313" key="2">
    <source>
        <dbReference type="EMBL" id="KAH9292712.1"/>
    </source>
</evidence>
<dbReference type="GO" id="GO:0004523">
    <property type="term" value="F:RNA-DNA hybrid ribonuclease activity"/>
    <property type="evidence" value="ECO:0007669"/>
    <property type="project" value="InterPro"/>
</dbReference>
<comment type="caution">
    <text evidence="2">The sequence shown here is derived from an EMBL/GenBank/DDBJ whole genome shotgun (WGS) entry which is preliminary data.</text>
</comment>
<evidence type="ECO:0000259" key="1">
    <source>
        <dbReference type="PROSITE" id="PS50879"/>
    </source>
</evidence>
<gene>
    <name evidence="2" type="ORF">KI387_042097</name>
</gene>
<protein>
    <recommendedName>
        <fullName evidence="1">RNase H type-1 domain-containing protein</fullName>
    </recommendedName>
</protein>
<dbReference type="InterPro" id="IPR002156">
    <property type="entry name" value="RNaseH_domain"/>
</dbReference>
<dbReference type="AlphaFoldDB" id="A0AA38C3N1"/>
<dbReference type="PANTHER" id="PTHR47723">
    <property type="entry name" value="OS05G0353850 PROTEIN"/>
    <property type="match status" value="1"/>
</dbReference>
<dbReference type="InterPro" id="IPR036397">
    <property type="entry name" value="RNaseH_sf"/>
</dbReference>
<proteinExistence type="predicted"/>
<dbReference type="Gene3D" id="3.30.420.10">
    <property type="entry name" value="Ribonuclease H-like superfamily/Ribonuclease H"/>
    <property type="match status" value="1"/>
</dbReference>
<dbReference type="InterPro" id="IPR053151">
    <property type="entry name" value="RNase_H-like"/>
</dbReference>
<feature type="domain" description="RNase H type-1" evidence="1">
    <location>
        <begin position="19"/>
        <end position="89"/>
    </location>
</feature>